<dbReference type="AlphaFoldDB" id="A0A8T3B624"/>
<reference evidence="1" key="1">
    <citation type="journal article" date="2022" name="Front. Genet.">
        <title>Chromosome-Scale Assembly of the Dendrobium nobile Genome Provides Insights Into the Molecular Mechanism of the Biosynthesis of the Medicinal Active Ingredient of Dendrobium.</title>
        <authorList>
            <person name="Xu Q."/>
            <person name="Niu S.-C."/>
            <person name="Li K.-L."/>
            <person name="Zheng P.-J."/>
            <person name="Zhang X.-J."/>
            <person name="Jia Y."/>
            <person name="Liu Y."/>
            <person name="Niu Y.-X."/>
            <person name="Yu L.-H."/>
            <person name="Chen D.-F."/>
            <person name="Zhang G.-Q."/>
        </authorList>
    </citation>
    <scope>NUCLEOTIDE SEQUENCE</scope>
    <source>
        <tissue evidence="1">Leaf</tissue>
    </source>
</reference>
<keyword evidence="2" id="KW-1185">Reference proteome</keyword>
<organism evidence="1 2">
    <name type="scientific">Dendrobium nobile</name>
    <name type="common">Orchid</name>
    <dbReference type="NCBI Taxonomy" id="94219"/>
    <lineage>
        <taxon>Eukaryota</taxon>
        <taxon>Viridiplantae</taxon>
        <taxon>Streptophyta</taxon>
        <taxon>Embryophyta</taxon>
        <taxon>Tracheophyta</taxon>
        <taxon>Spermatophyta</taxon>
        <taxon>Magnoliopsida</taxon>
        <taxon>Liliopsida</taxon>
        <taxon>Asparagales</taxon>
        <taxon>Orchidaceae</taxon>
        <taxon>Epidendroideae</taxon>
        <taxon>Malaxideae</taxon>
        <taxon>Dendrobiinae</taxon>
        <taxon>Dendrobium</taxon>
    </lineage>
</organism>
<comment type="caution">
    <text evidence="1">The sequence shown here is derived from an EMBL/GenBank/DDBJ whole genome shotgun (WGS) entry which is preliminary data.</text>
</comment>
<gene>
    <name evidence="1" type="ORF">KFK09_015480</name>
</gene>
<proteinExistence type="predicted"/>
<dbReference type="EMBL" id="JAGYWB010000011">
    <property type="protein sequence ID" value="KAI0504528.1"/>
    <property type="molecule type" value="Genomic_DNA"/>
</dbReference>
<evidence type="ECO:0000313" key="2">
    <source>
        <dbReference type="Proteomes" id="UP000829196"/>
    </source>
</evidence>
<sequence>MDILESRLGRGWKSALRRCRCDEGRIRAARALLTRSPSTVPIRTSELVMADRRAFSRFDGDETAVAGFCLRPLWRLHRKEPGWVVGEHMQVFRCPEAEIEVRTTGSRLETTEMDRPGELGRSREKRIECVCGGEPVRFTRVGEAEREKKVVDRAEKLEEEFAKPLAEEDAPGVELNRPDGEIGLWNRFVTPKTGAFDLAREDAAIFFKMHGTEGEEL</sequence>
<name>A0A8T3B624_DENNO</name>
<dbReference type="Proteomes" id="UP000829196">
    <property type="component" value="Unassembled WGS sequence"/>
</dbReference>
<dbReference type="OrthoDB" id="802191at2759"/>
<evidence type="ECO:0000313" key="1">
    <source>
        <dbReference type="EMBL" id="KAI0504528.1"/>
    </source>
</evidence>
<accession>A0A8T3B624</accession>
<protein>
    <submittedName>
        <fullName evidence="1">Uncharacterized protein</fullName>
    </submittedName>
</protein>